<dbReference type="EMBL" id="JAADJZ010000018">
    <property type="protein sequence ID" value="KAF2868695.1"/>
    <property type="molecule type" value="Genomic_DNA"/>
</dbReference>
<evidence type="ECO:0000259" key="3">
    <source>
        <dbReference type="PROSITE" id="PS50250"/>
    </source>
</evidence>
<dbReference type="PROSITE" id="PS50250">
    <property type="entry name" value="PCI"/>
    <property type="match status" value="1"/>
</dbReference>
<dbReference type="InterPro" id="IPR045114">
    <property type="entry name" value="Csn12-like"/>
</dbReference>
<dbReference type="Pfam" id="PF01399">
    <property type="entry name" value="PCI"/>
    <property type="match status" value="1"/>
</dbReference>
<proteinExistence type="inferred from homology"/>
<dbReference type="PANTHER" id="PTHR12732">
    <property type="entry name" value="UNCHARACTERIZED PROTEASOME COMPONENT REGION PCI-CONTAINING"/>
    <property type="match status" value="1"/>
</dbReference>
<dbReference type="Gene3D" id="1.10.10.10">
    <property type="entry name" value="Winged helix-like DNA-binding domain superfamily/Winged helix DNA-binding domain"/>
    <property type="match status" value="1"/>
</dbReference>
<dbReference type="SMART" id="SM00753">
    <property type="entry name" value="PAM"/>
    <property type="match status" value="1"/>
</dbReference>
<dbReference type="InterPro" id="IPR036388">
    <property type="entry name" value="WH-like_DNA-bd_sf"/>
</dbReference>
<dbReference type="OrthoDB" id="10252687at2759"/>
<evidence type="ECO:0000256" key="1">
    <source>
        <dbReference type="ARBA" id="ARBA00025771"/>
    </source>
</evidence>
<gene>
    <name evidence="4" type="ORF">BDV95DRAFT_579069</name>
</gene>
<evidence type="ECO:0000313" key="4">
    <source>
        <dbReference type="EMBL" id="KAF2868695.1"/>
    </source>
</evidence>
<dbReference type="GO" id="GO:0003690">
    <property type="term" value="F:double-stranded DNA binding"/>
    <property type="evidence" value="ECO:0007669"/>
    <property type="project" value="InterPro"/>
</dbReference>
<dbReference type="Proteomes" id="UP000481861">
    <property type="component" value="Unassembled WGS sequence"/>
</dbReference>
<dbReference type="InterPro" id="IPR000717">
    <property type="entry name" value="PCI_dom"/>
</dbReference>
<sequence>MQAALAPFHEAHVLGRGYEVADILSSFPPPNNPGRLYDFHRASNERQIEGDVRYALKYSKVSHISAKESIAWTEIIVDYWHVVTKILSAEEATNKRQLGDRQWVEVYEAWRNLTQLVSRHISNGVLPPWGIWTLLRMANHLRLLAVRADEQLAKARPMNLNPVLQDDIAGTVTSNQKLEEAARVFNRIFSLCLGDRNPNPGDSRKWAVYCVANLQFRTYFKLKAISLSKNVVKSIGAQGDLPPFSRYPLGHQVTYKYYTGVLSFLQEDYPKAEEYLQEAWAKCRQDALRNQERILTYLIPCRLLTRHAVPTATLLSSYPNLKQLFGPLISCIKSGNLAGFDEALLSGEQEFVKRRVFLTLERSRDIALRNLLRKVYLAEGWEDLKEGQTETDRIRKSRIPISHFATAIRIAGNGQAVEDDEVECLLANMIYKQQMKGYIARERGMVVLNKKGAFPNTGV</sequence>
<dbReference type="FunFam" id="1.10.10.10:FF:000366">
    <property type="entry name" value="COP9 signalosome complex subunit"/>
    <property type="match status" value="1"/>
</dbReference>
<keyword evidence="5" id="KW-1185">Reference proteome</keyword>
<evidence type="ECO:0000313" key="5">
    <source>
        <dbReference type="Proteomes" id="UP000481861"/>
    </source>
</evidence>
<evidence type="ECO:0000256" key="2">
    <source>
        <dbReference type="ARBA" id="ARBA00073854"/>
    </source>
</evidence>
<feature type="domain" description="PCI" evidence="3">
    <location>
        <begin position="253"/>
        <end position="453"/>
    </location>
</feature>
<comment type="caution">
    <text evidence="4">The sequence shown here is derived from an EMBL/GenBank/DDBJ whole genome shotgun (WGS) entry which is preliminary data.</text>
</comment>
<dbReference type="GO" id="GO:0003723">
    <property type="term" value="F:RNA binding"/>
    <property type="evidence" value="ECO:0007669"/>
    <property type="project" value="InterPro"/>
</dbReference>
<name>A0A7C8M6E9_9PLEO</name>
<dbReference type="AlphaFoldDB" id="A0A7C8M6E9"/>
<accession>A0A7C8M6E9</accession>
<comment type="similarity">
    <text evidence="1">Belongs to the CSN12 family.</text>
</comment>
<protein>
    <recommendedName>
        <fullName evidence="2">Protein CSN12 homolog</fullName>
    </recommendedName>
</protein>
<reference evidence="4 5" key="1">
    <citation type="submission" date="2020-01" db="EMBL/GenBank/DDBJ databases">
        <authorList>
            <consortium name="DOE Joint Genome Institute"/>
            <person name="Haridas S."/>
            <person name="Albert R."/>
            <person name="Binder M."/>
            <person name="Bloem J."/>
            <person name="Labutti K."/>
            <person name="Salamov A."/>
            <person name="Andreopoulos B."/>
            <person name="Baker S.E."/>
            <person name="Barry K."/>
            <person name="Bills G."/>
            <person name="Bluhm B.H."/>
            <person name="Cannon C."/>
            <person name="Castanera R."/>
            <person name="Culley D.E."/>
            <person name="Daum C."/>
            <person name="Ezra D."/>
            <person name="Gonzalez J.B."/>
            <person name="Henrissat B."/>
            <person name="Kuo A."/>
            <person name="Liang C."/>
            <person name="Lipzen A."/>
            <person name="Lutzoni F."/>
            <person name="Magnuson J."/>
            <person name="Mondo S."/>
            <person name="Nolan M."/>
            <person name="Ohm R."/>
            <person name="Pangilinan J."/>
            <person name="Park H.-J.H."/>
            <person name="Ramirez L."/>
            <person name="Alfaro M."/>
            <person name="Sun H."/>
            <person name="Tritt A."/>
            <person name="Yoshinaga Y."/>
            <person name="Zwiers L.-H.L."/>
            <person name="Turgeon B.G."/>
            <person name="Goodwin S.B."/>
            <person name="Spatafora J.W."/>
            <person name="Crous P.W."/>
            <person name="Grigoriev I.V."/>
        </authorList>
    </citation>
    <scope>NUCLEOTIDE SEQUENCE [LARGE SCALE GENOMIC DNA]</scope>
    <source>
        <strain evidence="4 5">CBS 611.86</strain>
    </source>
</reference>
<dbReference type="PANTHER" id="PTHR12732:SF0">
    <property type="entry name" value="PCI DOMAIN-CONTAINING PROTEIN 2"/>
    <property type="match status" value="1"/>
</dbReference>
<organism evidence="4 5">
    <name type="scientific">Massariosphaeria phaeospora</name>
    <dbReference type="NCBI Taxonomy" id="100035"/>
    <lineage>
        <taxon>Eukaryota</taxon>
        <taxon>Fungi</taxon>
        <taxon>Dikarya</taxon>
        <taxon>Ascomycota</taxon>
        <taxon>Pezizomycotina</taxon>
        <taxon>Dothideomycetes</taxon>
        <taxon>Pleosporomycetidae</taxon>
        <taxon>Pleosporales</taxon>
        <taxon>Pleosporales incertae sedis</taxon>
        <taxon>Massariosphaeria</taxon>
    </lineage>
</organism>